<proteinExistence type="predicted"/>
<name>A0A179SZR1_9BACI</name>
<comment type="caution">
    <text evidence="1">The sequence shown here is derived from an EMBL/GenBank/DDBJ whole genome shotgun (WGS) entry which is preliminary data.</text>
</comment>
<sequence length="70" mass="8477">MIYYLFNEKERVQLEDLLCHELIEVRALLDKAEIVGRSDMSKFRALKEKRELLLCLFYKISNNKEERLDL</sequence>
<dbReference type="RefSeq" id="WP_066330375.1">
    <property type="nucleotide sequence ID" value="NZ_LWSG01000011.1"/>
</dbReference>
<keyword evidence="2" id="KW-1185">Reference proteome</keyword>
<dbReference type="OrthoDB" id="2888607at2"/>
<dbReference type="Proteomes" id="UP000078534">
    <property type="component" value="Unassembled WGS sequence"/>
</dbReference>
<accession>A0A179SZR1</accession>
<protein>
    <submittedName>
        <fullName evidence="1">Uncharacterized protein</fullName>
    </submittedName>
</protein>
<dbReference type="AlphaFoldDB" id="A0A179SZR1"/>
<gene>
    <name evidence="1" type="ORF">A6K24_20950</name>
</gene>
<dbReference type="EMBL" id="LWSG01000011">
    <property type="protein sequence ID" value="OAS86931.1"/>
    <property type="molecule type" value="Genomic_DNA"/>
</dbReference>
<reference evidence="2" key="1">
    <citation type="submission" date="2016-04" db="EMBL/GenBank/DDBJ databases">
        <authorList>
            <person name="Lyu Z."/>
            <person name="Lyu W."/>
        </authorList>
    </citation>
    <scope>NUCLEOTIDE SEQUENCE [LARGE SCALE GENOMIC DNA]</scope>
    <source>
        <strain evidence="2">C44</strain>
    </source>
</reference>
<evidence type="ECO:0000313" key="1">
    <source>
        <dbReference type="EMBL" id="OAS86931.1"/>
    </source>
</evidence>
<organism evidence="1 2">
    <name type="scientific">Metabacillus litoralis</name>
    <dbReference type="NCBI Taxonomy" id="152268"/>
    <lineage>
        <taxon>Bacteria</taxon>
        <taxon>Bacillati</taxon>
        <taxon>Bacillota</taxon>
        <taxon>Bacilli</taxon>
        <taxon>Bacillales</taxon>
        <taxon>Bacillaceae</taxon>
        <taxon>Metabacillus</taxon>
    </lineage>
</organism>
<evidence type="ECO:0000313" key="2">
    <source>
        <dbReference type="Proteomes" id="UP000078534"/>
    </source>
</evidence>